<gene>
    <name evidence="3" type="ORF">UH38_17020</name>
</gene>
<dbReference type="SUPFAM" id="SSF49785">
    <property type="entry name" value="Galactose-binding domain-like"/>
    <property type="match status" value="1"/>
</dbReference>
<dbReference type="InterPro" id="IPR008979">
    <property type="entry name" value="Galactose-bd-like_sf"/>
</dbReference>
<name>A0A0D8ZPD9_9CYAN</name>
<protein>
    <recommendedName>
        <fullName evidence="2">F5/8 type C domain-containing protein</fullName>
    </recommendedName>
</protein>
<dbReference type="InterPro" id="IPR012334">
    <property type="entry name" value="Pectin_lyas_fold"/>
</dbReference>
<keyword evidence="1" id="KW-0732">Signal</keyword>
<organism evidence="3 4">
    <name type="scientific">Aliterella atlantica CENA595</name>
    <dbReference type="NCBI Taxonomy" id="1618023"/>
    <lineage>
        <taxon>Bacteria</taxon>
        <taxon>Bacillati</taxon>
        <taxon>Cyanobacteriota</taxon>
        <taxon>Cyanophyceae</taxon>
        <taxon>Chroococcidiopsidales</taxon>
        <taxon>Aliterellaceae</taxon>
        <taxon>Aliterella</taxon>
    </lineage>
</organism>
<evidence type="ECO:0000313" key="3">
    <source>
        <dbReference type="EMBL" id="KJH70610.1"/>
    </source>
</evidence>
<dbReference type="InterPro" id="IPR000421">
    <property type="entry name" value="FA58C"/>
</dbReference>
<keyword evidence="4" id="KW-1185">Reference proteome</keyword>
<dbReference type="Proteomes" id="UP000032452">
    <property type="component" value="Unassembled WGS sequence"/>
</dbReference>
<dbReference type="Gene3D" id="2.60.120.260">
    <property type="entry name" value="Galactose-binding domain-like"/>
    <property type="match status" value="1"/>
</dbReference>
<dbReference type="RefSeq" id="WP_045055884.1">
    <property type="nucleotide sequence ID" value="NZ_CAWMDP010000007.1"/>
</dbReference>
<accession>A0A0D8ZPD9</accession>
<dbReference type="AlphaFoldDB" id="A0A0D8ZPD9"/>
<feature type="signal peptide" evidence="1">
    <location>
        <begin position="1"/>
        <end position="25"/>
    </location>
</feature>
<dbReference type="Pfam" id="PF00754">
    <property type="entry name" value="F5_F8_type_C"/>
    <property type="match status" value="1"/>
</dbReference>
<proteinExistence type="predicted"/>
<feature type="domain" description="F5/8 type C" evidence="2">
    <location>
        <begin position="12"/>
        <end position="154"/>
    </location>
</feature>
<sequence>MILKSSIVVIICATAISSSINPVVAQNTNNLFIADATTSSKNATGKATDVLDNNDNTWWSADGNGQYLELNTGGLATVNAVKIKFYDGDSTATFDVDVSTDGISWKRVLANQNSQRTGNLERYGFSSQKGRYLRLINRGNKLAIRQVVVEGVPTNKTYYVDCTNGSDTNNAGTTPSSAWKTLNPVNRWSNPLTLNPGDSLLLKRGCTFAGPLNARWTGSSSAPIAFGAYGSSNLSRPTIDKVAESNEVVKITGQHQLFEYIKVRATKPGGSANAQKCKSQPVGWLIGFDTRSGSSHNIVRYSQASGFTAGIRFGEGSSHNKALYNKLTFNNIMNSLTAQKYDDDSGAWGILLNGDYNEVAYNYFEGNVGCSEDYEVDGASVEVYKGSNNYVHYNTSLRESTFTELGGSSDDRAENNKYAYNVYSALGFKSPYIDSTTLDRLQKRGGELLMVRGYKSSWGANPGTEFYHNTGYWLNGGILCIDGCSADILQARNNIMVASQNPHRYLVESDAKFGESNNIYWQAASYTGPQLFFIAGSNSPASTSLKVDPMFVDPANANFRTRSGSSAINAATNVDLSWANSSQDIYGNSAPRGSARDIGAAEY</sequence>
<evidence type="ECO:0000256" key="1">
    <source>
        <dbReference type="SAM" id="SignalP"/>
    </source>
</evidence>
<dbReference type="InterPro" id="IPR011050">
    <property type="entry name" value="Pectin_lyase_fold/virulence"/>
</dbReference>
<dbReference type="EMBL" id="JYON01000020">
    <property type="protein sequence ID" value="KJH70610.1"/>
    <property type="molecule type" value="Genomic_DNA"/>
</dbReference>
<dbReference type="NCBIfam" id="NF041518">
    <property type="entry name" value="choice_anch_Q"/>
    <property type="match status" value="1"/>
</dbReference>
<evidence type="ECO:0000313" key="4">
    <source>
        <dbReference type="Proteomes" id="UP000032452"/>
    </source>
</evidence>
<dbReference type="SUPFAM" id="SSF51126">
    <property type="entry name" value="Pectin lyase-like"/>
    <property type="match status" value="1"/>
</dbReference>
<dbReference type="Gene3D" id="2.160.20.10">
    <property type="entry name" value="Single-stranded right-handed beta-helix, Pectin lyase-like"/>
    <property type="match status" value="1"/>
</dbReference>
<reference evidence="3 4" key="1">
    <citation type="submission" date="2015-02" db="EMBL/GenBank/DDBJ databases">
        <title>Draft genome of a novel marine cyanobacterium (Chroococcales) isolated from South Atlantic Ocean.</title>
        <authorList>
            <person name="Rigonato J."/>
            <person name="Alvarenga D.O."/>
            <person name="Branco L.H."/>
            <person name="Varani A.M."/>
            <person name="Brandini F.P."/>
            <person name="Fiore M.F."/>
        </authorList>
    </citation>
    <scope>NUCLEOTIDE SEQUENCE [LARGE SCALE GENOMIC DNA]</scope>
    <source>
        <strain evidence="3 4">CENA595</strain>
    </source>
</reference>
<dbReference type="OrthoDB" id="3565729at2"/>
<feature type="chain" id="PRO_5002337331" description="F5/8 type C domain-containing protein" evidence="1">
    <location>
        <begin position="26"/>
        <end position="603"/>
    </location>
</feature>
<comment type="caution">
    <text evidence="3">The sequence shown here is derived from an EMBL/GenBank/DDBJ whole genome shotgun (WGS) entry which is preliminary data.</text>
</comment>
<evidence type="ECO:0000259" key="2">
    <source>
        <dbReference type="PROSITE" id="PS50022"/>
    </source>
</evidence>
<dbReference type="STRING" id="1618023.UH38_17020"/>
<dbReference type="InterPro" id="IPR059226">
    <property type="entry name" value="Choice_anch_Q_dom"/>
</dbReference>
<dbReference type="PROSITE" id="PS50022">
    <property type="entry name" value="FA58C_3"/>
    <property type="match status" value="1"/>
</dbReference>